<dbReference type="Proteomes" id="UP001141806">
    <property type="component" value="Unassembled WGS sequence"/>
</dbReference>
<accession>A0A9Q0JUP1</accession>
<reference evidence="2" key="1">
    <citation type="journal article" date="2023" name="Plant J.">
        <title>The genome of the king protea, Protea cynaroides.</title>
        <authorList>
            <person name="Chang J."/>
            <person name="Duong T.A."/>
            <person name="Schoeman C."/>
            <person name="Ma X."/>
            <person name="Roodt D."/>
            <person name="Barker N."/>
            <person name="Li Z."/>
            <person name="Van de Peer Y."/>
            <person name="Mizrachi E."/>
        </authorList>
    </citation>
    <scope>NUCLEOTIDE SEQUENCE</scope>
    <source>
        <tissue evidence="2">Young leaves</tissue>
    </source>
</reference>
<proteinExistence type="predicted"/>
<evidence type="ECO:0000256" key="1">
    <source>
        <dbReference type="SAM" id="MobiDB-lite"/>
    </source>
</evidence>
<evidence type="ECO:0000313" key="2">
    <source>
        <dbReference type="EMBL" id="KAJ4950928.1"/>
    </source>
</evidence>
<name>A0A9Q0JUP1_9MAGN</name>
<comment type="caution">
    <text evidence="2">The sequence shown here is derived from an EMBL/GenBank/DDBJ whole genome shotgun (WGS) entry which is preliminary data.</text>
</comment>
<sequence>MDQAQGKGSIKLLFAGPTPASPGHVVPVKDLDHFEKKIKKIRERKRQHIYNTQLITPTAIGHNKKVPIDRTDEPLPESCERIRLYTSLNLTGSVTFGRRNRRRRGRSSRN</sequence>
<feature type="region of interest" description="Disordered" evidence="1">
    <location>
        <begin position="1"/>
        <end position="27"/>
    </location>
</feature>
<organism evidence="2 3">
    <name type="scientific">Protea cynaroides</name>
    <dbReference type="NCBI Taxonomy" id="273540"/>
    <lineage>
        <taxon>Eukaryota</taxon>
        <taxon>Viridiplantae</taxon>
        <taxon>Streptophyta</taxon>
        <taxon>Embryophyta</taxon>
        <taxon>Tracheophyta</taxon>
        <taxon>Spermatophyta</taxon>
        <taxon>Magnoliopsida</taxon>
        <taxon>Proteales</taxon>
        <taxon>Proteaceae</taxon>
        <taxon>Protea</taxon>
    </lineage>
</organism>
<keyword evidence="3" id="KW-1185">Reference proteome</keyword>
<evidence type="ECO:0000313" key="3">
    <source>
        <dbReference type="Proteomes" id="UP001141806"/>
    </source>
</evidence>
<dbReference type="EMBL" id="JAMYWD010000012">
    <property type="protein sequence ID" value="KAJ4950928.1"/>
    <property type="molecule type" value="Genomic_DNA"/>
</dbReference>
<gene>
    <name evidence="2" type="ORF">NE237_027760</name>
</gene>
<protein>
    <submittedName>
        <fullName evidence="2">Uncharacterized protein</fullName>
    </submittedName>
</protein>
<dbReference type="AlphaFoldDB" id="A0A9Q0JUP1"/>